<dbReference type="Pfam" id="PF02481">
    <property type="entry name" value="DNA_processg_A"/>
    <property type="match status" value="1"/>
</dbReference>
<sequence>MTAVDDPAALAWAYLSRVVEPPCPQLAALVQSVGPVEAAERVRRGLVNDELARQTEARRGIDRAAEDLELLTQRGGRLITPDSDEWPLLAFAAFTGIGAKPRVGPPLVLWAQGPVRLDDAAQRAAAVVGTRAATAYGEHV</sequence>
<protein>
    <submittedName>
        <fullName evidence="2">Smf family protein</fullName>
    </submittedName>
</protein>
<accession>A0A2U3PIP1</accession>
<gene>
    <name evidence="2" type="ORF">MNAB215_5860</name>
</gene>
<dbReference type="Proteomes" id="UP000240424">
    <property type="component" value="Unassembled WGS sequence"/>
</dbReference>
<name>A0A2U3PIP1_9MYCO</name>
<organism evidence="2 3">
    <name type="scientific">Mycobacterium numidiamassiliense</name>
    <dbReference type="NCBI Taxonomy" id="1841861"/>
    <lineage>
        <taxon>Bacteria</taxon>
        <taxon>Bacillati</taxon>
        <taxon>Actinomycetota</taxon>
        <taxon>Actinomycetes</taxon>
        <taxon>Mycobacteriales</taxon>
        <taxon>Mycobacteriaceae</taxon>
        <taxon>Mycobacterium</taxon>
    </lineage>
</organism>
<keyword evidence="3" id="KW-1185">Reference proteome</keyword>
<dbReference type="OrthoDB" id="9785707at2"/>
<dbReference type="STRING" id="1841861.GCA_900157365_04179"/>
<reference evidence="2 3" key="1">
    <citation type="submission" date="2017-01" db="EMBL/GenBank/DDBJ databases">
        <authorList>
            <consortium name="Urmite Genomes"/>
        </authorList>
    </citation>
    <scope>NUCLEOTIDE SEQUENCE [LARGE SCALE GENOMIC DNA]</scope>
    <source>
        <strain evidence="2 3">AB215</strain>
    </source>
</reference>
<evidence type="ECO:0000313" key="3">
    <source>
        <dbReference type="Proteomes" id="UP000240424"/>
    </source>
</evidence>
<dbReference type="Gene3D" id="3.40.50.450">
    <property type="match status" value="1"/>
</dbReference>
<feature type="domain" description="Smf/DprA SLOG" evidence="1">
    <location>
        <begin position="79"/>
        <end position="139"/>
    </location>
</feature>
<dbReference type="EMBL" id="FUEZ01000004">
    <property type="protein sequence ID" value="SPM43634.1"/>
    <property type="molecule type" value="Genomic_DNA"/>
</dbReference>
<dbReference type="InterPro" id="IPR057666">
    <property type="entry name" value="DrpA_SLOG"/>
</dbReference>
<evidence type="ECO:0000259" key="1">
    <source>
        <dbReference type="Pfam" id="PF02481"/>
    </source>
</evidence>
<evidence type="ECO:0000313" key="2">
    <source>
        <dbReference type="EMBL" id="SPM43634.1"/>
    </source>
</evidence>
<dbReference type="AlphaFoldDB" id="A0A2U3PIP1"/>
<proteinExistence type="predicted"/>